<sequence length="218" mass="25676">MKYKLEWKYRIKKGNSVYFTSDWMTLDDSIIIGEDIEKSQKGTELTFYDEKGTDWQLKELKKLAMEVEEEPHDFLIYFDGGYQKEEKLAGIGVVLFFHQGKKKYRIRANEVFHEMETNNEAEYAAFYHALNLLQELNVQGATCEFKGDSQVVLQQLSGEWPCYEEELNRWLDRIEKKTAELKIQTIYTPIGRNENKEADKLATQALEGKRIYSKMQII</sequence>
<evidence type="ECO:0000259" key="1">
    <source>
        <dbReference type="PROSITE" id="PS50879"/>
    </source>
</evidence>
<dbReference type="Gene3D" id="3.30.420.10">
    <property type="entry name" value="Ribonuclease H-like superfamily/Ribonuclease H"/>
    <property type="match status" value="1"/>
</dbReference>
<feature type="domain" description="RNase H type-1" evidence="1">
    <location>
        <begin position="70"/>
        <end position="207"/>
    </location>
</feature>
<dbReference type="InterPro" id="IPR002156">
    <property type="entry name" value="RNaseH_domain"/>
</dbReference>
<dbReference type="Proteomes" id="UP000233375">
    <property type="component" value="Unassembled WGS sequence"/>
</dbReference>
<dbReference type="CDD" id="cd09279">
    <property type="entry name" value="RNase_HI_like"/>
    <property type="match status" value="1"/>
</dbReference>
<dbReference type="Pfam" id="PF13456">
    <property type="entry name" value="RVT_3"/>
    <property type="match status" value="1"/>
</dbReference>
<reference evidence="2 3" key="1">
    <citation type="journal article" date="2003" name="Int. J. Syst. Evol. Microbiol.">
        <title>Bacillus nealsonii sp. nov., isolated from a spacecraft-assembly facility, whose spores are gamma-radiation resistant.</title>
        <authorList>
            <person name="Venkateswaran K."/>
            <person name="Kempf M."/>
            <person name="Chen F."/>
            <person name="Satomi M."/>
            <person name="Nicholson W."/>
            <person name="Kern R."/>
        </authorList>
    </citation>
    <scope>NUCLEOTIDE SEQUENCE [LARGE SCALE GENOMIC DNA]</scope>
    <source>
        <strain evidence="2 3">FO-92</strain>
    </source>
</reference>
<dbReference type="NCBIfam" id="NF005822">
    <property type="entry name" value="PRK07708.1"/>
    <property type="match status" value="1"/>
</dbReference>
<evidence type="ECO:0000313" key="3">
    <source>
        <dbReference type="Proteomes" id="UP000233375"/>
    </source>
</evidence>
<dbReference type="EMBL" id="PISE01000016">
    <property type="protein sequence ID" value="PKG24066.1"/>
    <property type="molecule type" value="Genomic_DNA"/>
</dbReference>
<proteinExistence type="predicted"/>
<dbReference type="AlphaFoldDB" id="A0A2N0Z3K3"/>
<dbReference type="PANTHER" id="PTHR48475:SF1">
    <property type="entry name" value="RNASE H TYPE-1 DOMAIN-CONTAINING PROTEIN"/>
    <property type="match status" value="1"/>
</dbReference>
<protein>
    <recommendedName>
        <fullName evidence="1">RNase H type-1 domain-containing protein</fullName>
    </recommendedName>
</protein>
<keyword evidence="3" id="KW-1185">Reference proteome</keyword>
<evidence type="ECO:0000313" key="2">
    <source>
        <dbReference type="EMBL" id="PKG24066.1"/>
    </source>
</evidence>
<dbReference type="GO" id="GO:0003676">
    <property type="term" value="F:nucleic acid binding"/>
    <property type="evidence" value="ECO:0007669"/>
    <property type="project" value="InterPro"/>
</dbReference>
<dbReference type="PROSITE" id="PS50879">
    <property type="entry name" value="RNASE_H_1"/>
    <property type="match status" value="1"/>
</dbReference>
<dbReference type="InterPro" id="IPR012337">
    <property type="entry name" value="RNaseH-like_sf"/>
</dbReference>
<organism evidence="2 3">
    <name type="scientific">Niallia nealsonii</name>
    <dbReference type="NCBI Taxonomy" id="115979"/>
    <lineage>
        <taxon>Bacteria</taxon>
        <taxon>Bacillati</taxon>
        <taxon>Bacillota</taxon>
        <taxon>Bacilli</taxon>
        <taxon>Bacillales</taxon>
        <taxon>Bacillaceae</taxon>
        <taxon>Niallia</taxon>
    </lineage>
</organism>
<dbReference type="RefSeq" id="WP_101176728.1">
    <property type="nucleotide sequence ID" value="NZ_PISE01000016.1"/>
</dbReference>
<dbReference type="GO" id="GO:0004523">
    <property type="term" value="F:RNA-DNA hybrid ribonuclease activity"/>
    <property type="evidence" value="ECO:0007669"/>
    <property type="project" value="InterPro"/>
</dbReference>
<dbReference type="SUPFAM" id="SSF53098">
    <property type="entry name" value="Ribonuclease H-like"/>
    <property type="match status" value="1"/>
</dbReference>
<comment type="caution">
    <text evidence="2">The sequence shown here is derived from an EMBL/GenBank/DDBJ whole genome shotgun (WGS) entry which is preliminary data.</text>
</comment>
<gene>
    <name evidence="2" type="ORF">CWS01_08315</name>
</gene>
<accession>A0A2N0Z3K3</accession>
<name>A0A2N0Z3K3_9BACI</name>
<dbReference type="InterPro" id="IPR036397">
    <property type="entry name" value="RNaseH_sf"/>
</dbReference>
<dbReference type="OrthoDB" id="2680098at2"/>
<dbReference type="PANTHER" id="PTHR48475">
    <property type="entry name" value="RIBONUCLEASE H"/>
    <property type="match status" value="1"/>
</dbReference>